<keyword evidence="1" id="KW-0812">Transmembrane</keyword>
<dbReference type="STRING" id="1797263.A2397_00440"/>
<feature type="transmembrane region" description="Helical" evidence="1">
    <location>
        <begin position="232"/>
        <end position="254"/>
    </location>
</feature>
<gene>
    <name evidence="3" type="ORF">A2397_00440</name>
</gene>
<dbReference type="AlphaFoldDB" id="A0A1F4ZTN5"/>
<comment type="caution">
    <text evidence="3">The sequence shown here is derived from an EMBL/GenBank/DDBJ whole genome shotgun (WGS) entry which is preliminary data.</text>
</comment>
<dbReference type="Proteomes" id="UP000176424">
    <property type="component" value="Unassembled WGS sequence"/>
</dbReference>
<protein>
    <submittedName>
        <fullName evidence="3">Uncharacterized protein</fullName>
    </submittedName>
</protein>
<feature type="transmembrane region" description="Helical" evidence="1">
    <location>
        <begin position="189"/>
        <end position="211"/>
    </location>
</feature>
<accession>A0A1F4ZTN5</accession>
<feature type="chain" id="PRO_5009516055" evidence="2">
    <location>
        <begin position="25"/>
        <end position="256"/>
    </location>
</feature>
<evidence type="ECO:0000313" key="3">
    <source>
        <dbReference type="EMBL" id="OGD09799.1"/>
    </source>
</evidence>
<keyword evidence="2" id="KW-0732">Signal</keyword>
<feature type="signal peptide" evidence="2">
    <location>
        <begin position="1"/>
        <end position="24"/>
    </location>
</feature>
<evidence type="ECO:0000313" key="4">
    <source>
        <dbReference type="Proteomes" id="UP000176424"/>
    </source>
</evidence>
<dbReference type="EMBL" id="MEXR01000022">
    <property type="protein sequence ID" value="OGD09799.1"/>
    <property type="molecule type" value="Genomic_DNA"/>
</dbReference>
<keyword evidence="1" id="KW-1133">Transmembrane helix</keyword>
<organism evidence="3 4">
    <name type="scientific">Candidatus Amesbacteria bacterium RIFOXYB1_FULL_44_23</name>
    <dbReference type="NCBI Taxonomy" id="1797263"/>
    <lineage>
        <taxon>Bacteria</taxon>
        <taxon>Candidatus Amesiibacteriota</taxon>
    </lineage>
</organism>
<evidence type="ECO:0000256" key="1">
    <source>
        <dbReference type="SAM" id="Phobius"/>
    </source>
</evidence>
<reference evidence="3 4" key="1">
    <citation type="journal article" date="2016" name="Nat. Commun.">
        <title>Thousands of microbial genomes shed light on interconnected biogeochemical processes in an aquifer system.</title>
        <authorList>
            <person name="Anantharaman K."/>
            <person name="Brown C.T."/>
            <person name="Hug L.A."/>
            <person name="Sharon I."/>
            <person name="Castelle C.J."/>
            <person name="Probst A.J."/>
            <person name="Thomas B.C."/>
            <person name="Singh A."/>
            <person name="Wilkins M.J."/>
            <person name="Karaoz U."/>
            <person name="Brodie E.L."/>
            <person name="Williams K.H."/>
            <person name="Hubbard S.S."/>
            <person name="Banfield J.F."/>
        </authorList>
    </citation>
    <scope>NUCLEOTIDE SEQUENCE [LARGE SCALE GENOMIC DNA]</scope>
</reference>
<name>A0A1F4ZTN5_9BACT</name>
<proteinExistence type="predicted"/>
<sequence length="256" mass="26937">MNAGKLVFLVILLCSLISPSWVYGADPVGGVAEMFELVDENVEDGSILCMTNAGVILCNNEYDTTMYGVFVSEPAVVMENSSLSDAKPVITSGKAYVKVNNQRGEIKRGSFITSSSQPGVGQVAVKSGNALGVALEDLVTVDSSGSGKVLVLIDIRPALVSKTARGNLLETLKEGLLAPTLTPLASLRYLLAIIVAIMAFGLGFVYFGRVAREGVEALGRNPLAGRAIQMSVLMNLLLTLAIMVGGLVLAYIILII</sequence>
<keyword evidence="1" id="KW-0472">Membrane</keyword>
<evidence type="ECO:0000256" key="2">
    <source>
        <dbReference type="SAM" id="SignalP"/>
    </source>
</evidence>